<keyword evidence="4 9" id="KW-0812">Transmembrane</keyword>
<dbReference type="PANTHER" id="PTHR31503:SF22">
    <property type="entry name" value="VACUOLAR CALCIUM ION TRANSPORTER"/>
    <property type="match status" value="1"/>
</dbReference>
<evidence type="ECO:0000256" key="8">
    <source>
        <dbReference type="ARBA" id="ARBA00023136"/>
    </source>
</evidence>
<gene>
    <name evidence="11" type="ordered locus">Sinac_0951</name>
</gene>
<keyword evidence="2 9" id="KW-0813">Transport</keyword>
<dbReference type="KEGG" id="saci:Sinac_0951"/>
<feature type="transmembrane region" description="Helical" evidence="9">
    <location>
        <begin position="55"/>
        <end position="78"/>
    </location>
</feature>
<feature type="domain" description="Sodium/calcium exchanger membrane region" evidence="10">
    <location>
        <begin position="25"/>
        <end position="183"/>
    </location>
</feature>
<comment type="similarity">
    <text evidence="9">Belongs to the Ca(2+):cation antiporter (CaCA) (TC 2.A.19) family.</text>
</comment>
<keyword evidence="12" id="KW-1185">Reference proteome</keyword>
<dbReference type="InterPro" id="IPR004798">
    <property type="entry name" value="CAX-like"/>
</dbReference>
<protein>
    <recommendedName>
        <fullName evidence="9">Ca(2+)/H(+) antiporter</fullName>
    </recommendedName>
</protein>
<keyword evidence="6 9" id="KW-1133">Transmembrane helix</keyword>
<keyword evidence="7 9" id="KW-0406">Ion transport</keyword>
<dbReference type="OrthoDB" id="9776105at2"/>
<evidence type="ECO:0000256" key="9">
    <source>
        <dbReference type="RuleBase" id="RU365028"/>
    </source>
</evidence>
<evidence type="ECO:0000256" key="7">
    <source>
        <dbReference type="ARBA" id="ARBA00023065"/>
    </source>
</evidence>
<organism evidence="11 12">
    <name type="scientific">Singulisphaera acidiphila (strain ATCC BAA-1392 / DSM 18658 / VKM B-2454 / MOB10)</name>
    <dbReference type="NCBI Taxonomy" id="886293"/>
    <lineage>
        <taxon>Bacteria</taxon>
        <taxon>Pseudomonadati</taxon>
        <taxon>Planctomycetota</taxon>
        <taxon>Planctomycetia</taxon>
        <taxon>Isosphaerales</taxon>
        <taxon>Isosphaeraceae</taxon>
        <taxon>Singulisphaera</taxon>
    </lineage>
</organism>
<accession>L0D7H9</accession>
<dbReference type="eggNOG" id="COG0387">
    <property type="taxonomic scope" value="Bacteria"/>
</dbReference>
<dbReference type="GO" id="GO:0015369">
    <property type="term" value="F:calcium:proton antiporter activity"/>
    <property type="evidence" value="ECO:0007669"/>
    <property type="project" value="UniProtKB-UniRule"/>
</dbReference>
<feature type="transmembrane region" description="Helical" evidence="9">
    <location>
        <begin position="163"/>
        <end position="185"/>
    </location>
</feature>
<keyword evidence="5 9" id="KW-0106">Calcium</keyword>
<evidence type="ECO:0000256" key="3">
    <source>
        <dbReference type="ARBA" id="ARBA00022568"/>
    </source>
</evidence>
<feature type="transmembrane region" description="Helical" evidence="9">
    <location>
        <begin position="90"/>
        <end position="111"/>
    </location>
</feature>
<comment type="function">
    <text evidence="9">Ca(+)/H(+) antiporter that extrudes calcium in exchange for external protons.</text>
</comment>
<comment type="subcellular location">
    <subcellularLocation>
        <location evidence="1">Endomembrane system</location>
        <topology evidence="1">Multi-pass membrane protein</topology>
    </subcellularLocation>
</comment>
<dbReference type="InterPro" id="IPR004837">
    <property type="entry name" value="NaCa_Exmemb"/>
</dbReference>
<evidence type="ECO:0000256" key="1">
    <source>
        <dbReference type="ARBA" id="ARBA00004127"/>
    </source>
</evidence>
<sequence>MLVTWSLLLVPVSLILAHVVHASPPWVFATAVLAIIPLAEWIRRATEQIGHRAGPAVGGLLSVTFGNVAELVIALFVLAEGHQQVVKAQITGSIIGNGLLGLGIAILVGTWGREHQKFKRESAGQLANMLVLTLIALLLPALFDLAEQGTTAPALRHHRDLQLSLGVAVVLIAVYVAYLIFTMYTHRLIFATEESEEEAQWSIGKALAILLGGTIVLTIEAELVSSALESTATSLGVSTFFLGITVLAVVGNAAEYLTAAYYARKNQIGVALQITVGATIQVALLIAPLLVLISYVMGHPMDLVFSNPLELIAVAGVALAVTVISLDGETNWFEGLLLVAVYLLLSLAFFFVTPEASPLPLVAPH</sequence>
<dbReference type="AlphaFoldDB" id="L0D7H9"/>
<dbReference type="GO" id="GO:0016020">
    <property type="term" value="C:membrane"/>
    <property type="evidence" value="ECO:0007669"/>
    <property type="project" value="InterPro"/>
</dbReference>
<evidence type="ECO:0000256" key="5">
    <source>
        <dbReference type="ARBA" id="ARBA00022837"/>
    </source>
</evidence>
<evidence type="ECO:0000256" key="4">
    <source>
        <dbReference type="ARBA" id="ARBA00022692"/>
    </source>
</evidence>
<evidence type="ECO:0000256" key="2">
    <source>
        <dbReference type="ARBA" id="ARBA00022448"/>
    </source>
</evidence>
<comment type="caution">
    <text evidence="9">Lacks conserved residue(s) required for the propagation of feature annotation.</text>
</comment>
<dbReference type="HOGENOM" id="CLU_008721_2_2_0"/>
<feature type="transmembrane region" description="Helical" evidence="9">
    <location>
        <begin position="123"/>
        <end position="143"/>
    </location>
</feature>
<feature type="transmembrane region" description="Helical" evidence="9">
    <location>
        <begin position="333"/>
        <end position="352"/>
    </location>
</feature>
<name>L0D7H9_SINAD</name>
<feature type="transmembrane region" description="Helical" evidence="9">
    <location>
        <begin position="309"/>
        <end position="326"/>
    </location>
</feature>
<dbReference type="GO" id="GO:0006874">
    <property type="term" value="P:intracellular calcium ion homeostasis"/>
    <property type="evidence" value="ECO:0007669"/>
    <property type="project" value="TreeGrafter"/>
</dbReference>
<feature type="transmembrane region" description="Helical" evidence="9">
    <location>
        <begin position="206"/>
        <end position="228"/>
    </location>
</feature>
<dbReference type="InterPro" id="IPR044880">
    <property type="entry name" value="NCX_ion-bd_dom_sf"/>
</dbReference>
<evidence type="ECO:0000313" key="12">
    <source>
        <dbReference type="Proteomes" id="UP000010798"/>
    </source>
</evidence>
<dbReference type="InterPro" id="IPR004713">
    <property type="entry name" value="CaH_exchang"/>
</dbReference>
<dbReference type="Gene3D" id="1.20.1420.30">
    <property type="entry name" value="NCX, central ion-binding region"/>
    <property type="match status" value="1"/>
</dbReference>
<dbReference type="EMBL" id="CP003364">
    <property type="protein sequence ID" value="AGA25354.1"/>
    <property type="molecule type" value="Genomic_DNA"/>
</dbReference>
<dbReference type="GO" id="GO:0012505">
    <property type="term" value="C:endomembrane system"/>
    <property type="evidence" value="ECO:0007669"/>
    <property type="project" value="UniProtKB-SubCell"/>
</dbReference>
<keyword evidence="8 9" id="KW-0472">Membrane</keyword>
<feature type="transmembrane region" description="Helical" evidence="9">
    <location>
        <begin position="274"/>
        <end position="297"/>
    </location>
</feature>
<feature type="transmembrane region" description="Helical" evidence="9">
    <location>
        <begin position="240"/>
        <end position="262"/>
    </location>
</feature>
<dbReference type="Proteomes" id="UP000010798">
    <property type="component" value="Chromosome"/>
</dbReference>
<feature type="domain" description="Sodium/calcium exchanger membrane region" evidence="10">
    <location>
        <begin position="206"/>
        <end position="350"/>
    </location>
</feature>
<dbReference type="STRING" id="886293.Sinac_0951"/>
<dbReference type="RefSeq" id="WP_015244532.1">
    <property type="nucleotide sequence ID" value="NC_019892.1"/>
</dbReference>
<evidence type="ECO:0000313" key="11">
    <source>
        <dbReference type="EMBL" id="AGA25354.1"/>
    </source>
</evidence>
<dbReference type="NCBIfam" id="TIGR00378">
    <property type="entry name" value="cax"/>
    <property type="match status" value="1"/>
</dbReference>
<reference evidence="11 12" key="1">
    <citation type="submission" date="2012-02" db="EMBL/GenBank/DDBJ databases">
        <title>Complete sequence of chromosome of Singulisphaera acidiphila DSM 18658.</title>
        <authorList>
            <consortium name="US DOE Joint Genome Institute (JGI-PGF)"/>
            <person name="Lucas S."/>
            <person name="Copeland A."/>
            <person name="Lapidus A."/>
            <person name="Glavina del Rio T."/>
            <person name="Dalin E."/>
            <person name="Tice H."/>
            <person name="Bruce D."/>
            <person name="Goodwin L."/>
            <person name="Pitluck S."/>
            <person name="Peters L."/>
            <person name="Ovchinnikova G."/>
            <person name="Chertkov O."/>
            <person name="Kyrpides N."/>
            <person name="Mavromatis K."/>
            <person name="Ivanova N."/>
            <person name="Brettin T."/>
            <person name="Detter J.C."/>
            <person name="Han C."/>
            <person name="Larimer F."/>
            <person name="Land M."/>
            <person name="Hauser L."/>
            <person name="Markowitz V."/>
            <person name="Cheng J.-F."/>
            <person name="Hugenholtz P."/>
            <person name="Woyke T."/>
            <person name="Wu D."/>
            <person name="Tindall B."/>
            <person name="Pomrenke H."/>
            <person name="Brambilla E."/>
            <person name="Klenk H.-P."/>
            <person name="Eisen J.A."/>
        </authorList>
    </citation>
    <scope>NUCLEOTIDE SEQUENCE [LARGE SCALE GENOMIC DNA]</scope>
    <source>
        <strain evidence="12">ATCC BAA-1392 / DSM 18658 / VKM B-2454 / MOB10</strain>
    </source>
</reference>
<keyword evidence="3 9" id="KW-0109">Calcium transport</keyword>
<keyword evidence="9" id="KW-0050">Antiport</keyword>
<evidence type="ECO:0000259" key="10">
    <source>
        <dbReference type="Pfam" id="PF01699"/>
    </source>
</evidence>
<proteinExistence type="inferred from homology"/>
<evidence type="ECO:0000256" key="6">
    <source>
        <dbReference type="ARBA" id="ARBA00022989"/>
    </source>
</evidence>
<dbReference type="Pfam" id="PF01699">
    <property type="entry name" value="Na_Ca_ex"/>
    <property type="match status" value="2"/>
</dbReference>
<dbReference type="PANTHER" id="PTHR31503">
    <property type="entry name" value="VACUOLAR CALCIUM ION TRANSPORTER"/>
    <property type="match status" value="1"/>
</dbReference>